<dbReference type="Pfam" id="PF00531">
    <property type="entry name" value="Death"/>
    <property type="match status" value="1"/>
</dbReference>
<dbReference type="InterPro" id="IPR011029">
    <property type="entry name" value="DEATH-like_dom_sf"/>
</dbReference>
<accession>A0A8S1DK64</accession>
<dbReference type="CDD" id="cd01670">
    <property type="entry name" value="Death"/>
    <property type="match status" value="1"/>
</dbReference>
<evidence type="ECO:0000313" key="3">
    <source>
        <dbReference type="Proteomes" id="UP000494165"/>
    </source>
</evidence>
<dbReference type="InterPro" id="IPR000488">
    <property type="entry name" value="Death_dom"/>
</dbReference>
<dbReference type="GO" id="GO:0007165">
    <property type="term" value="P:signal transduction"/>
    <property type="evidence" value="ECO:0007669"/>
    <property type="project" value="InterPro"/>
</dbReference>
<dbReference type="OrthoDB" id="535509at2759"/>
<reference evidence="2 3" key="1">
    <citation type="submission" date="2020-04" db="EMBL/GenBank/DDBJ databases">
        <authorList>
            <person name="Alioto T."/>
            <person name="Alioto T."/>
            <person name="Gomez Garrido J."/>
        </authorList>
    </citation>
    <scope>NUCLEOTIDE SEQUENCE [LARGE SCALE GENOMIC DNA]</scope>
</reference>
<dbReference type="Gene3D" id="1.10.533.10">
    <property type="entry name" value="Death Domain, Fas"/>
    <property type="match status" value="1"/>
</dbReference>
<proteinExistence type="predicted"/>
<dbReference type="Proteomes" id="UP000494165">
    <property type="component" value="Unassembled WGS sequence"/>
</dbReference>
<protein>
    <recommendedName>
        <fullName evidence="1">Death domain-containing protein</fullName>
    </recommendedName>
</protein>
<keyword evidence="3" id="KW-1185">Reference proteome</keyword>
<comment type="caution">
    <text evidence="2">The sequence shown here is derived from an EMBL/GenBank/DDBJ whole genome shotgun (WGS) entry which is preliminary data.</text>
</comment>
<name>A0A8S1DK64_9INSE</name>
<dbReference type="AlphaFoldDB" id="A0A8S1DK64"/>
<gene>
    <name evidence="2" type="ORF">CLODIP_2_CD15346</name>
</gene>
<sequence>MDVVDCALHAHALNNPVRQHKKVSDAHCWAAPPGKRIKEVMADDFNRDIVTDAGPTPETLSTLVGARTNQPNNFLENQSENTPGNSSVITSFVNNAESSYVNIQNASNFQMGNNFSFNFVKPGKKKQKIKSLQKIENSRLPAKLQRPDLRVTTGKIKDIRIGEPWRFVMRHLGLSNPEIENKYEEFIIKGGIEEVIYQLLRTWVEKNGSDATLDKLSRALYMENQHDALERLGQLYFLNESH</sequence>
<feature type="domain" description="Death" evidence="1">
    <location>
        <begin position="161"/>
        <end position="236"/>
    </location>
</feature>
<organism evidence="2 3">
    <name type="scientific">Cloeon dipterum</name>
    <dbReference type="NCBI Taxonomy" id="197152"/>
    <lineage>
        <taxon>Eukaryota</taxon>
        <taxon>Metazoa</taxon>
        <taxon>Ecdysozoa</taxon>
        <taxon>Arthropoda</taxon>
        <taxon>Hexapoda</taxon>
        <taxon>Insecta</taxon>
        <taxon>Pterygota</taxon>
        <taxon>Palaeoptera</taxon>
        <taxon>Ephemeroptera</taxon>
        <taxon>Pisciforma</taxon>
        <taxon>Baetidae</taxon>
        <taxon>Cloeon</taxon>
    </lineage>
</organism>
<evidence type="ECO:0000259" key="1">
    <source>
        <dbReference type="PROSITE" id="PS50017"/>
    </source>
</evidence>
<evidence type="ECO:0000313" key="2">
    <source>
        <dbReference type="EMBL" id="CAB3380963.1"/>
    </source>
</evidence>
<dbReference type="PROSITE" id="PS50017">
    <property type="entry name" value="DEATH_DOMAIN"/>
    <property type="match status" value="1"/>
</dbReference>
<dbReference type="SUPFAM" id="SSF47986">
    <property type="entry name" value="DEATH domain"/>
    <property type="match status" value="1"/>
</dbReference>
<dbReference type="EMBL" id="CADEPI010000221">
    <property type="protein sequence ID" value="CAB3380963.1"/>
    <property type="molecule type" value="Genomic_DNA"/>
</dbReference>